<dbReference type="Proteomes" id="UP000326396">
    <property type="component" value="Linkage Group LG19"/>
</dbReference>
<keyword evidence="2" id="KW-0812">Transmembrane</keyword>
<dbReference type="Pfam" id="PF03556">
    <property type="entry name" value="Cullin_binding"/>
    <property type="match status" value="1"/>
</dbReference>
<feature type="domain" description="DCUN1" evidence="3">
    <location>
        <begin position="329"/>
        <end position="396"/>
    </location>
</feature>
<sequence length="506" mass="56603">MLTPRFITKREIFLIQVFLNSRYEAPLKSAAQSFTPRGHGQMPSNRQDDRSTNRLMTLSSAGSLISLQNPSKFPQILFQFIQLFPFRIVGFDCLSHLIDLPRCAQANLDIHSSIPVSQNMNMANQPSKRNQVSSCDQSPSALIDLIILIAVIGACGFLVYPYANLLFFQSFEFLKSIFVLVKAEVLEAPLIYGCLGLSIFSASIAVLVITVCTSQKCGKPGCRGLHKAAEFDIQLEPCNSLSGSSSSTGGGNLRKIGLKKGLFELPRDYHKELESELKKMAPINGRAVLVFRARCGCSIGRMEFFDNILRTSFIADSANDKIWAIVSRAIMAWKLVLSGRFKLLNQWCSFIKRHNISGDTWRQVLAFSRCVHENLKGYDPEGAWPVMIDGFVEHMYRMSGSDDTHKLSCKCGDMKAQSIHEALPGLKVYHRAKRKLEGLELEFRDSFVDMNIIFISKIWHTMEHVKHNISFGCCNSPCAVEASLSKGFAQLFSSHSCLQKSLLFAV</sequence>
<evidence type="ECO:0000259" key="3">
    <source>
        <dbReference type="PROSITE" id="PS51229"/>
    </source>
</evidence>
<protein>
    <recommendedName>
        <fullName evidence="3">DCUN1 domain-containing protein</fullName>
    </recommendedName>
</protein>
<dbReference type="AlphaFoldDB" id="A0A5N6NFV1"/>
<organism evidence="4 5">
    <name type="scientific">Mikania micrantha</name>
    <name type="common">bitter vine</name>
    <dbReference type="NCBI Taxonomy" id="192012"/>
    <lineage>
        <taxon>Eukaryota</taxon>
        <taxon>Viridiplantae</taxon>
        <taxon>Streptophyta</taxon>
        <taxon>Embryophyta</taxon>
        <taxon>Tracheophyta</taxon>
        <taxon>Spermatophyta</taxon>
        <taxon>Magnoliopsida</taxon>
        <taxon>eudicotyledons</taxon>
        <taxon>Gunneridae</taxon>
        <taxon>Pentapetalae</taxon>
        <taxon>asterids</taxon>
        <taxon>campanulids</taxon>
        <taxon>Asterales</taxon>
        <taxon>Asteraceae</taxon>
        <taxon>Asteroideae</taxon>
        <taxon>Heliantheae alliance</taxon>
        <taxon>Eupatorieae</taxon>
        <taxon>Mikania</taxon>
    </lineage>
</organism>
<dbReference type="PANTHER" id="PTHR46996">
    <property type="entry name" value="OS05G0488500 PROTEIN"/>
    <property type="match status" value="1"/>
</dbReference>
<dbReference type="InterPro" id="IPR042460">
    <property type="entry name" value="DCN1-like_PONY"/>
</dbReference>
<reference evidence="4 5" key="1">
    <citation type="submission" date="2019-05" db="EMBL/GenBank/DDBJ databases">
        <title>Mikania micrantha, genome provides insights into the molecular mechanism of rapid growth.</title>
        <authorList>
            <person name="Liu B."/>
        </authorList>
    </citation>
    <scope>NUCLEOTIDE SEQUENCE [LARGE SCALE GENOMIC DNA]</scope>
    <source>
        <strain evidence="4">NLD-2019</strain>
        <tissue evidence="4">Leaf</tissue>
    </source>
</reference>
<evidence type="ECO:0000313" key="5">
    <source>
        <dbReference type="Proteomes" id="UP000326396"/>
    </source>
</evidence>
<evidence type="ECO:0000256" key="2">
    <source>
        <dbReference type="SAM" id="Phobius"/>
    </source>
</evidence>
<dbReference type="PROSITE" id="PS51229">
    <property type="entry name" value="DCUN1"/>
    <property type="match status" value="1"/>
</dbReference>
<feature type="region of interest" description="Disordered" evidence="1">
    <location>
        <begin position="30"/>
        <end position="52"/>
    </location>
</feature>
<dbReference type="PANTHER" id="PTHR46996:SF4">
    <property type="entry name" value="RIBOSOMAL PROTEIN L34E SUPERFAMILY PROTEIN"/>
    <property type="match status" value="1"/>
</dbReference>
<dbReference type="InterPro" id="IPR005176">
    <property type="entry name" value="PONY_dom"/>
</dbReference>
<accession>A0A5N6NFV1</accession>
<evidence type="ECO:0000313" key="4">
    <source>
        <dbReference type="EMBL" id="KAD4887951.1"/>
    </source>
</evidence>
<keyword evidence="2" id="KW-0472">Membrane</keyword>
<keyword evidence="2" id="KW-1133">Transmembrane helix</keyword>
<gene>
    <name evidence="4" type="ORF">E3N88_20024</name>
</gene>
<keyword evidence="5" id="KW-1185">Reference proteome</keyword>
<feature type="transmembrane region" description="Helical" evidence="2">
    <location>
        <begin position="190"/>
        <end position="213"/>
    </location>
</feature>
<dbReference type="EMBL" id="SZYD01000011">
    <property type="protein sequence ID" value="KAD4887951.1"/>
    <property type="molecule type" value="Genomic_DNA"/>
</dbReference>
<comment type="caution">
    <text evidence="4">The sequence shown here is derived from an EMBL/GenBank/DDBJ whole genome shotgun (WGS) entry which is preliminary data.</text>
</comment>
<dbReference type="Gene3D" id="1.10.238.200">
    <property type="entry name" value="Cullin, PONY binding domain"/>
    <property type="match status" value="1"/>
</dbReference>
<feature type="transmembrane region" description="Helical" evidence="2">
    <location>
        <begin position="141"/>
        <end position="163"/>
    </location>
</feature>
<dbReference type="OrthoDB" id="286637at2759"/>
<name>A0A5N6NFV1_9ASTR</name>
<proteinExistence type="predicted"/>
<evidence type="ECO:0000256" key="1">
    <source>
        <dbReference type="SAM" id="MobiDB-lite"/>
    </source>
</evidence>